<comment type="caution">
    <text evidence="9">The sequence shown here is derived from an EMBL/GenBank/DDBJ whole genome shotgun (WGS) entry which is preliminary data.</text>
</comment>
<evidence type="ECO:0000256" key="4">
    <source>
        <dbReference type="ARBA" id="ARBA00022980"/>
    </source>
</evidence>
<keyword evidence="2 6" id="KW-0699">rRNA-binding</keyword>
<dbReference type="EMBL" id="PFEA01000028">
    <property type="protein sequence ID" value="PJE59830.1"/>
    <property type="molecule type" value="Genomic_DNA"/>
</dbReference>
<name>A0A2M8KIT2_9BACT</name>
<evidence type="ECO:0000259" key="8">
    <source>
        <dbReference type="Pfam" id="PF00177"/>
    </source>
</evidence>
<dbReference type="PIRSF" id="PIRSF002122">
    <property type="entry name" value="RPS7p_RPS7a_RPS5e_RPS7o"/>
    <property type="match status" value="1"/>
</dbReference>
<dbReference type="AlphaFoldDB" id="A0A2M8KIT2"/>
<evidence type="ECO:0000256" key="1">
    <source>
        <dbReference type="ARBA" id="ARBA00007151"/>
    </source>
</evidence>
<evidence type="ECO:0000256" key="7">
    <source>
        <dbReference type="RuleBase" id="RU003619"/>
    </source>
</evidence>
<organism evidence="9 10">
    <name type="scientific">Candidatus Portnoybacteria bacterium CG10_big_fil_rev_8_21_14_0_10_44_7</name>
    <dbReference type="NCBI Taxonomy" id="1974816"/>
    <lineage>
        <taxon>Bacteria</taxon>
        <taxon>Candidatus Portnoyibacteriota</taxon>
    </lineage>
</organism>
<dbReference type="GO" id="GO:0003735">
    <property type="term" value="F:structural constituent of ribosome"/>
    <property type="evidence" value="ECO:0007669"/>
    <property type="project" value="InterPro"/>
</dbReference>
<dbReference type="GO" id="GO:0019843">
    <property type="term" value="F:rRNA binding"/>
    <property type="evidence" value="ECO:0007669"/>
    <property type="project" value="UniProtKB-UniRule"/>
</dbReference>
<dbReference type="Proteomes" id="UP000231086">
    <property type="component" value="Unassembled WGS sequence"/>
</dbReference>
<dbReference type="SUPFAM" id="SSF47973">
    <property type="entry name" value="Ribosomal protein S7"/>
    <property type="match status" value="1"/>
</dbReference>
<evidence type="ECO:0000256" key="5">
    <source>
        <dbReference type="ARBA" id="ARBA00023274"/>
    </source>
</evidence>
<dbReference type="InterPro" id="IPR023798">
    <property type="entry name" value="Ribosomal_uS7_dom"/>
</dbReference>
<evidence type="ECO:0000256" key="2">
    <source>
        <dbReference type="ARBA" id="ARBA00022730"/>
    </source>
</evidence>
<comment type="similarity">
    <text evidence="1 6 7">Belongs to the universal ribosomal protein uS7 family.</text>
</comment>
<dbReference type="InterPro" id="IPR036823">
    <property type="entry name" value="Ribosomal_uS7_dom_sf"/>
</dbReference>
<dbReference type="GO" id="GO:0000049">
    <property type="term" value="F:tRNA binding"/>
    <property type="evidence" value="ECO:0007669"/>
    <property type="project" value="UniProtKB-UniRule"/>
</dbReference>
<proteinExistence type="inferred from homology"/>
<keyword evidence="3 6" id="KW-0694">RNA-binding</keyword>
<comment type="subunit">
    <text evidence="6">Part of the 30S ribosomal subunit. Contacts proteins S9 and S11.</text>
</comment>
<gene>
    <name evidence="6" type="primary">rpsG</name>
    <name evidence="9" type="ORF">COU85_01535</name>
</gene>
<evidence type="ECO:0000313" key="9">
    <source>
        <dbReference type="EMBL" id="PJE59830.1"/>
    </source>
</evidence>
<sequence>MRRKRNYQRNILPDPKYQNVLVAKFINQLMNDGKKEVAKKILYDALALIEKQKKDPLEIFDRAIKNVSPALEVKSRRIGGANYQVPREVRGERKITLAFRWLIAAARGKKGMPMAKRLADELALAAKNEGAAVKKREDTHRMAEANKAFAHFSW</sequence>
<dbReference type="FunFam" id="1.10.455.10:FF:000001">
    <property type="entry name" value="30S ribosomal protein S7"/>
    <property type="match status" value="1"/>
</dbReference>
<dbReference type="Gene3D" id="1.10.455.10">
    <property type="entry name" value="Ribosomal protein S7 domain"/>
    <property type="match status" value="1"/>
</dbReference>
<feature type="domain" description="Small ribosomal subunit protein uS7" evidence="8">
    <location>
        <begin position="1"/>
        <end position="147"/>
    </location>
</feature>
<evidence type="ECO:0000313" key="10">
    <source>
        <dbReference type="Proteomes" id="UP000231086"/>
    </source>
</evidence>
<accession>A0A2M8KIT2</accession>
<dbReference type="InterPro" id="IPR005717">
    <property type="entry name" value="Ribosomal_uS7_bac/org-type"/>
</dbReference>
<keyword evidence="6" id="KW-0820">tRNA-binding</keyword>
<dbReference type="HAMAP" id="MF_00480_B">
    <property type="entry name" value="Ribosomal_uS7_B"/>
    <property type="match status" value="1"/>
</dbReference>
<dbReference type="InterPro" id="IPR020606">
    <property type="entry name" value="Ribosomal_uS7_CS"/>
</dbReference>
<keyword evidence="5 6" id="KW-0687">Ribonucleoprotein</keyword>
<dbReference type="Pfam" id="PF00177">
    <property type="entry name" value="Ribosomal_S7"/>
    <property type="match status" value="1"/>
</dbReference>
<dbReference type="InterPro" id="IPR000235">
    <property type="entry name" value="Ribosomal_uS7"/>
</dbReference>
<comment type="function">
    <text evidence="6">One of the primary rRNA binding proteins, it binds directly to 16S rRNA where it nucleates assembly of the head domain of the 30S subunit. Is located at the subunit interface close to the decoding center, probably blocks exit of the E-site tRNA.</text>
</comment>
<evidence type="ECO:0000256" key="3">
    <source>
        <dbReference type="ARBA" id="ARBA00022884"/>
    </source>
</evidence>
<dbReference type="NCBIfam" id="TIGR01029">
    <property type="entry name" value="rpsG_bact"/>
    <property type="match status" value="1"/>
</dbReference>
<reference evidence="10" key="1">
    <citation type="submission" date="2017-09" db="EMBL/GenBank/DDBJ databases">
        <title>Depth-based differentiation of microbial function through sediment-hosted aquifers and enrichment of novel symbionts in the deep terrestrial subsurface.</title>
        <authorList>
            <person name="Probst A.J."/>
            <person name="Ladd B."/>
            <person name="Jarett J.K."/>
            <person name="Geller-Mcgrath D.E."/>
            <person name="Sieber C.M.K."/>
            <person name="Emerson J.B."/>
            <person name="Anantharaman K."/>
            <person name="Thomas B.C."/>
            <person name="Malmstrom R."/>
            <person name="Stieglmeier M."/>
            <person name="Klingl A."/>
            <person name="Woyke T."/>
            <person name="Ryan C.M."/>
            <person name="Banfield J.F."/>
        </authorList>
    </citation>
    <scope>NUCLEOTIDE SEQUENCE [LARGE SCALE GENOMIC DNA]</scope>
</reference>
<dbReference type="CDD" id="cd14869">
    <property type="entry name" value="uS7_Bacteria"/>
    <property type="match status" value="1"/>
</dbReference>
<protein>
    <recommendedName>
        <fullName evidence="6">Small ribosomal subunit protein uS7</fullName>
    </recommendedName>
</protein>
<keyword evidence="4 6" id="KW-0689">Ribosomal protein</keyword>
<evidence type="ECO:0000256" key="6">
    <source>
        <dbReference type="HAMAP-Rule" id="MF_00480"/>
    </source>
</evidence>
<dbReference type="PROSITE" id="PS00052">
    <property type="entry name" value="RIBOSOMAL_S7"/>
    <property type="match status" value="1"/>
</dbReference>
<dbReference type="GO" id="GO:0015935">
    <property type="term" value="C:small ribosomal subunit"/>
    <property type="evidence" value="ECO:0007669"/>
    <property type="project" value="InterPro"/>
</dbReference>
<dbReference type="GO" id="GO:0006412">
    <property type="term" value="P:translation"/>
    <property type="evidence" value="ECO:0007669"/>
    <property type="project" value="UniProtKB-UniRule"/>
</dbReference>
<dbReference type="PANTHER" id="PTHR11205">
    <property type="entry name" value="RIBOSOMAL PROTEIN S7"/>
    <property type="match status" value="1"/>
</dbReference>